<protein>
    <submittedName>
        <fullName evidence="2">Uncharacterized protein</fullName>
    </submittedName>
</protein>
<dbReference type="GO" id="GO:0001664">
    <property type="term" value="F:G protein-coupled receptor binding"/>
    <property type="evidence" value="ECO:0007669"/>
    <property type="project" value="TreeGrafter"/>
</dbReference>
<dbReference type="PANTHER" id="PTHR11792">
    <property type="entry name" value="ARRESTIN"/>
    <property type="match status" value="1"/>
</dbReference>
<comment type="similarity">
    <text evidence="1">Belongs to the arrestin family.</text>
</comment>
<evidence type="ECO:0000313" key="2">
    <source>
        <dbReference type="EMBL" id="CAD7456309.1"/>
    </source>
</evidence>
<reference evidence="2" key="1">
    <citation type="submission" date="2020-11" db="EMBL/GenBank/DDBJ databases">
        <authorList>
            <person name="Tran Van P."/>
        </authorList>
    </citation>
    <scope>NUCLEOTIDE SEQUENCE</scope>
</reference>
<dbReference type="InterPro" id="IPR014756">
    <property type="entry name" value="Ig_E-set"/>
</dbReference>
<accession>A0A7R9ICZ3</accession>
<sequence>MIREHSWCAVEVFGQVTLTFRYGREDEEVMGLKFCNEAVMCLAQLYPCHERAVPEPNTPLQVSQQLQAYMVGCKGWGWGWGGPKLSKMDSYIDGKGSISWYILDVVVNHGVDYRKGWKRYATPGDELPQDTNECGWVYRDEGESVYNIGETSGDGKRAIGCSGVKSGRVGESIDPHPGVTSRTRRAECVFTAT</sequence>
<dbReference type="Gene3D" id="2.60.40.840">
    <property type="match status" value="1"/>
</dbReference>
<organism evidence="2">
    <name type="scientific">Timema tahoe</name>
    <dbReference type="NCBI Taxonomy" id="61484"/>
    <lineage>
        <taxon>Eukaryota</taxon>
        <taxon>Metazoa</taxon>
        <taxon>Ecdysozoa</taxon>
        <taxon>Arthropoda</taxon>
        <taxon>Hexapoda</taxon>
        <taxon>Insecta</taxon>
        <taxon>Pterygota</taxon>
        <taxon>Neoptera</taxon>
        <taxon>Polyneoptera</taxon>
        <taxon>Phasmatodea</taxon>
        <taxon>Timematodea</taxon>
        <taxon>Timematoidea</taxon>
        <taxon>Timematidae</taxon>
        <taxon>Timema</taxon>
    </lineage>
</organism>
<dbReference type="PANTHER" id="PTHR11792:SF18">
    <property type="entry name" value="FI20035P1"/>
    <property type="match status" value="1"/>
</dbReference>
<dbReference type="InterPro" id="IPR014753">
    <property type="entry name" value="Arrestin_N"/>
</dbReference>
<dbReference type="GO" id="GO:0002031">
    <property type="term" value="P:G protein-coupled receptor internalization"/>
    <property type="evidence" value="ECO:0007669"/>
    <property type="project" value="TreeGrafter"/>
</dbReference>
<proteinExistence type="inferred from homology"/>
<dbReference type="SUPFAM" id="SSF81296">
    <property type="entry name" value="E set domains"/>
    <property type="match status" value="1"/>
</dbReference>
<dbReference type="InterPro" id="IPR000698">
    <property type="entry name" value="Arrestin"/>
</dbReference>
<gene>
    <name evidence="2" type="ORF">TTEB3V08_LOCUS4341</name>
</gene>
<dbReference type="AlphaFoldDB" id="A0A7R9ICZ3"/>
<name>A0A7R9ICZ3_9NEOP</name>
<dbReference type="EMBL" id="OE001230">
    <property type="protein sequence ID" value="CAD7456309.1"/>
    <property type="molecule type" value="Genomic_DNA"/>
</dbReference>
<dbReference type="GO" id="GO:0007165">
    <property type="term" value="P:signal transduction"/>
    <property type="evidence" value="ECO:0007669"/>
    <property type="project" value="InterPro"/>
</dbReference>
<dbReference type="GO" id="GO:0005737">
    <property type="term" value="C:cytoplasm"/>
    <property type="evidence" value="ECO:0007669"/>
    <property type="project" value="TreeGrafter"/>
</dbReference>
<evidence type="ECO:0000256" key="1">
    <source>
        <dbReference type="ARBA" id="ARBA00005298"/>
    </source>
</evidence>